<dbReference type="SUPFAM" id="SSF53613">
    <property type="entry name" value="Ribokinase-like"/>
    <property type="match status" value="1"/>
</dbReference>
<keyword evidence="4" id="KW-0418">Kinase</keyword>
<gene>
    <name evidence="4" type="ORF">AB5I84_12940</name>
</gene>
<comment type="caution">
    <text evidence="4">The sequence shown here is derived from an EMBL/GenBank/DDBJ whole genome shotgun (WGS) entry which is preliminary data.</text>
</comment>
<keyword evidence="4" id="KW-0808">Transferase</keyword>
<evidence type="ECO:0000256" key="1">
    <source>
        <dbReference type="ARBA" id="ARBA00004948"/>
    </source>
</evidence>
<dbReference type="Proteomes" id="UP001562065">
    <property type="component" value="Unassembled WGS sequence"/>
</dbReference>
<reference evidence="4 5" key="1">
    <citation type="submission" date="2024-07" db="EMBL/GenBank/DDBJ databases">
        <authorList>
            <person name="Ren Q."/>
        </authorList>
    </citation>
    <scope>NUCLEOTIDE SEQUENCE [LARGE SCALE GENOMIC DNA]</scope>
    <source>
        <strain evidence="4 5">REN37</strain>
    </source>
</reference>
<dbReference type="Gene3D" id="3.40.1190.20">
    <property type="match status" value="1"/>
</dbReference>
<dbReference type="InterPro" id="IPR029056">
    <property type="entry name" value="Ribokinase-like"/>
</dbReference>
<feature type="domain" description="Pyridoxamine kinase/Phosphomethylpyrimidine kinase" evidence="3">
    <location>
        <begin position="12"/>
        <end position="246"/>
    </location>
</feature>
<dbReference type="InterPro" id="IPR004399">
    <property type="entry name" value="HMP/HMP-P_kinase_dom"/>
</dbReference>
<proteinExistence type="predicted"/>
<dbReference type="EC" id="2.7.1.49" evidence="2"/>
<dbReference type="InterPro" id="IPR013749">
    <property type="entry name" value="PM/HMP-P_kinase-1"/>
</dbReference>
<dbReference type="CDD" id="cd01169">
    <property type="entry name" value="HMPP_kinase"/>
    <property type="match status" value="1"/>
</dbReference>
<sequence>MKPNILVIAGHDPSGGAGIHADIEAIHSLGGFAATLITGLTIQNSQEVRGFELVPVELLLRQADCLLDDMRFDAVKIGMTGSVEMIHAIAGLLDRLPGVPVVVDPVLVAESGGALSAGTVPEAMLRELLPRATIATPNLPEAQRLAGSDDLDRCGERLLASGCPAVVITGTHHDTTDVHNHLFTATGRTTLSWPRLDGAYHGSGCTLAAATATLLGHGHSPAEALARAQDYVHQCLRRAWRAGKGQLIPNRLP</sequence>
<dbReference type="Pfam" id="PF08543">
    <property type="entry name" value="Phos_pyr_kin"/>
    <property type="match status" value="1"/>
</dbReference>
<dbReference type="RefSeq" id="WP_369456327.1">
    <property type="nucleotide sequence ID" value="NZ_JBGCUO010000002.1"/>
</dbReference>
<dbReference type="GO" id="GO:0016301">
    <property type="term" value="F:kinase activity"/>
    <property type="evidence" value="ECO:0007669"/>
    <property type="project" value="UniProtKB-KW"/>
</dbReference>
<name>A0ABV4AMR1_9GAMM</name>
<comment type="pathway">
    <text evidence="1">Cofactor biosynthesis; thiamine diphosphate biosynthesis.</text>
</comment>
<protein>
    <recommendedName>
        <fullName evidence="2">hydroxymethylpyrimidine kinase</fullName>
        <ecNumber evidence="2">2.7.1.49</ecNumber>
    </recommendedName>
</protein>
<organism evidence="4 5">
    <name type="scientific">Isoalcanivorax beigongshangi</name>
    <dbReference type="NCBI Taxonomy" id="3238810"/>
    <lineage>
        <taxon>Bacteria</taxon>
        <taxon>Pseudomonadati</taxon>
        <taxon>Pseudomonadota</taxon>
        <taxon>Gammaproteobacteria</taxon>
        <taxon>Oceanospirillales</taxon>
        <taxon>Alcanivoracaceae</taxon>
        <taxon>Isoalcanivorax</taxon>
    </lineage>
</organism>
<dbReference type="PANTHER" id="PTHR20858">
    <property type="entry name" value="PHOSPHOMETHYLPYRIMIDINE KINASE"/>
    <property type="match status" value="1"/>
</dbReference>
<evidence type="ECO:0000313" key="4">
    <source>
        <dbReference type="EMBL" id="MEY1663061.1"/>
    </source>
</evidence>
<evidence type="ECO:0000259" key="3">
    <source>
        <dbReference type="Pfam" id="PF08543"/>
    </source>
</evidence>
<evidence type="ECO:0000313" key="5">
    <source>
        <dbReference type="Proteomes" id="UP001562065"/>
    </source>
</evidence>
<dbReference type="EMBL" id="JBGCUO010000002">
    <property type="protein sequence ID" value="MEY1663061.1"/>
    <property type="molecule type" value="Genomic_DNA"/>
</dbReference>
<evidence type="ECO:0000256" key="2">
    <source>
        <dbReference type="ARBA" id="ARBA00012135"/>
    </source>
</evidence>
<accession>A0ABV4AMR1</accession>
<dbReference type="PANTHER" id="PTHR20858:SF17">
    <property type="entry name" value="HYDROXYMETHYLPYRIMIDINE_PHOSPHOMETHYLPYRIMIDINE KINASE THI20-RELATED"/>
    <property type="match status" value="1"/>
</dbReference>
<keyword evidence="5" id="KW-1185">Reference proteome</keyword>